<reference evidence="4 5" key="2">
    <citation type="journal article" date="2017" name="Sci. Rep.">
        <title>A mobile pathogenicity chromosome in Fusarium oxysporum for infection of multiple cucurbit species.</title>
        <authorList>
            <person name="van Dam P."/>
            <person name="Fokkens L."/>
            <person name="Ayukawa Y."/>
            <person name="van der Gragt M."/>
            <person name="Ter Horst A."/>
            <person name="Brankovics B."/>
            <person name="Houterman P.M."/>
            <person name="Arie T."/>
            <person name="Rep M."/>
        </authorList>
    </citation>
    <scope>NUCLEOTIDE SEQUENCE [LARGE SCALE GENOMIC DNA]</scope>
    <source>
        <strain evidence="4 5">Forc016</strain>
    </source>
</reference>
<dbReference type="InterPro" id="IPR027417">
    <property type="entry name" value="P-loop_NTPase"/>
</dbReference>
<dbReference type="SMART" id="SM00248">
    <property type="entry name" value="ANK"/>
    <property type="match status" value="6"/>
</dbReference>
<dbReference type="Pfam" id="PF12796">
    <property type="entry name" value="Ank_2"/>
    <property type="match status" value="1"/>
</dbReference>
<protein>
    <recommendedName>
        <fullName evidence="3">NACHT domain-containing protein</fullName>
    </recommendedName>
</protein>
<dbReference type="PANTHER" id="PTHR10039:SF14">
    <property type="entry name" value="NACHT DOMAIN-CONTAINING PROTEIN"/>
    <property type="match status" value="1"/>
</dbReference>
<evidence type="ECO:0000256" key="1">
    <source>
        <dbReference type="ARBA" id="ARBA00022737"/>
    </source>
</evidence>
<dbReference type="PROSITE" id="PS50088">
    <property type="entry name" value="ANK_REPEAT"/>
    <property type="match status" value="1"/>
</dbReference>
<evidence type="ECO:0000313" key="4">
    <source>
        <dbReference type="EMBL" id="PCD28729.1"/>
    </source>
</evidence>
<comment type="caution">
    <text evidence="4">The sequence shown here is derived from an EMBL/GenBank/DDBJ whole genome shotgun (WGS) entry which is preliminary data.</text>
</comment>
<evidence type="ECO:0000256" key="2">
    <source>
        <dbReference type="PROSITE-ProRule" id="PRU00023"/>
    </source>
</evidence>
<sequence>MASNHQTSFERSLHLFRRELSDDQIKQMDGVNRKTLNDTIQATQNILGRRNDLCKLTRVQRFLHAMEHIEKLVTIFLNASDFVAFIWGPIKLTLMIATSWTHSIRKLIDAYEEIAEALDNLAFFHNLIRSRDHLKLVLEDYFSDILRFHRCVLGVFSRPEWKRFFECAWGSFRREVKPILKSLKRKQALLSDDKLQSHAILKEVQDSDHYAKDQFSKLHTSLEDIRSTLASEHLQSKTMQAQEMKTYLESRLDVSKPRSDLQLETRDPIVEKSGNWIFSNPIFKCWEAGKSAENKILFLNGSPGSGKSTLAKTIIRHEKRKQASESSGRSFLAYFFFKHDAADRRTARSMLQHLIMQLVNADETIMRFAYEKLSTMESTDLADLKKLASDCFISWPMATLVLDGLDEAIDSEREVSIDWCLNELLSVAKVCSCDLRILICGQRDGRLDVLLSSHPQIRLDMVDAHQDDIEHFTKGRVAEIHARFPLTQQEEEALVSKISSASQGMFLYARVVLDHLAEMDSIQEFEDELEEDTFPEDLDRAYDRIAQRIMKKQGSSRHKTVKKILGWIICAARPLRWREIQSRFCIDADKEICNRKSLRRDSCKSICSSLVDVTNCDMFPNIESEQFVSMVHETAIKYLVRNGTVNLLQEHIDMALFCCRYLSSRPFITGKSQNISADIHSGYFGFLDYAAAHYAVHIHEVEASEVSADLAPKLEAIKAASVDLAKANYRDPSVQTEEGDKAAQDLNLAIQDNVLVIRTLIALQREKSETPIFDAIEGPFRHKCHKIQCSKFATGCSNEAALREHLAVHERPFRCPHADCFAHTIGYASPKRLESHNEAFHRSISRAKAVFPADLETGEWNLYEACKAGNLDEVKKFHRDGVDLDTTRSKSVSPLCAAVEAGHGHICKYLVDNGVDPFRKDSKKVASRTPVVAAIYRERLEILEFFLHSSNDLDNSNLAENIARAIHANRPVALNMLLATRQPRDHADVIKLVPGEIISQTDLRLLRRGSHSIDATLIHAWFRYVKPEFYNEKGVFTTQSDCAEYKIWGDRIFRQLNSFPKALDATCFSLATFLMDIGNDEYPQIKFEDGDTPLHCCLRALCQGDCSSCVSMVRRLLQYGSGKFANITDRDGTLPAHIALTRNTPEAGLRAVLDNTGDINHRENSGQSPLHKAAWFAQSIHRLQVLLENKSVDIFSRNNKGQTAFSAVIDYPFVLRLEILDYLFEVDPRLAWTPDESKKRLTPLHHAINNLKSRKLLDDDLNRFGKAARFLLTCSEVKRVLVEYLAKSTDADRKKVRRFAEKQTLQEALDIMDSIGFNTIQR</sequence>
<dbReference type="PANTHER" id="PTHR10039">
    <property type="entry name" value="AMELOGENIN"/>
    <property type="match status" value="1"/>
</dbReference>
<evidence type="ECO:0000313" key="5">
    <source>
        <dbReference type="Proteomes" id="UP000219602"/>
    </source>
</evidence>
<name>A0A2H3GUI0_FUSOX</name>
<reference evidence="4 5" key="1">
    <citation type="journal article" date="2016" name="Environ. Microbiol.">
        <title>Effector profiles distinguish formae speciales of Fusarium oxysporum.</title>
        <authorList>
            <person name="van Dam P."/>
            <person name="Fokkens L."/>
            <person name="Schmidt S.M."/>
            <person name="Linmans J.H."/>
            <person name="Kistler H.C."/>
            <person name="Ma L.J."/>
            <person name="Rep M."/>
        </authorList>
    </citation>
    <scope>NUCLEOTIDE SEQUENCE [LARGE SCALE GENOMIC DNA]</scope>
    <source>
        <strain evidence="4 5">Forc016</strain>
    </source>
</reference>
<dbReference type="Proteomes" id="UP000219602">
    <property type="component" value="Chromosome 10"/>
</dbReference>
<feature type="domain" description="NACHT" evidence="3">
    <location>
        <begin position="295"/>
        <end position="408"/>
    </location>
</feature>
<dbReference type="InterPro" id="IPR007111">
    <property type="entry name" value="NACHT_NTPase"/>
</dbReference>
<proteinExistence type="predicted"/>
<dbReference type="SUPFAM" id="SSF52540">
    <property type="entry name" value="P-loop containing nucleoside triphosphate hydrolases"/>
    <property type="match status" value="1"/>
</dbReference>
<dbReference type="InterPro" id="IPR036770">
    <property type="entry name" value="Ankyrin_rpt-contain_sf"/>
</dbReference>
<keyword evidence="1" id="KW-0677">Repeat</keyword>
<dbReference type="InterPro" id="IPR002110">
    <property type="entry name" value="Ankyrin_rpt"/>
</dbReference>
<gene>
    <name evidence="4" type="ORF">AU210_011287</name>
</gene>
<dbReference type="Pfam" id="PF24883">
    <property type="entry name" value="NPHP3_N"/>
    <property type="match status" value="1"/>
</dbReference>
<feature type="repeat" description="ANK" evidence="2">
    <location>
        <begin position="890"/>
        <end position="922"/>
    </location>
</feature>
<dbReference type="Gene3D" id="1.25.40.20">
    <property type="entry name" value="Ankyrin repeat-containing domain"/>
    <property type="match status" value="2"/>
</dbReference>
<organism evidence="4 5">
    <name type="scientific">Fusarium oxysporum f. sp. radicis-cucumerinum</name>
    <dbReference type="NCBI Taxonomy" id="327505"/>
    <lineage>
        <taxon>Eukaryota</taxon>
        <taxon>Fungi</taxon>
        <taxon>Dikarya</taxon>
        <taxon>Ascomycota</taxon>
        <taxon>Pezizomycotina</taxon>
        <taxon>Sordariomycetes</taxon>
        <taxon>Hypocreomycetidae</taxon>
        <taxon>Hypocreales</taxon>
        <taxon>Nectriaceae</taxon>
        <taxon>Fusarium</taxon>
        <taxon>Fusarium oxysporum species complex</taxon>
    </lineage>
</organism>
<dbReference type="PROSITE" id="PS50837">
    <property type="entry name" value="NACHT"/>
    <property type="match status" value="1"/>
</dbReference>
<evidence type="ECO:0000259" key="3">
    <source>
        <dbReference type="PROSITE" id="PS50837"/>
    </source>
</evidence>
<dbReference type="EMBL" id="MABQ02000008">
    <property type="protein sequence ID" value="PCD28729.1"/>
    <property type="molecule type" value="Genomic_DNA"/>
</dbReference>
<accession>A0A2H3GUI0</accession>
<dbReference type="Pfam" id="PF22939">
    <property type="entry name" value="WHD_GPIID"/>
    <property type="match status" value="1"/>
</dbReference>
<dbReference type="Pfam" id="PF00023">
    <property type="entry name" value="Ank"/>
    <property type="match status" value="1"/>
</dbReference>
<dbReference type="STRING" id="327505.A0A2H3GUI0"/>
<dbReference type="InterPro" id="IPR056884">
    <property type="entry name" value="NPHP3-like_N"/>
</dbReference>
<dbReference type="SUPFAM" id="SSF48403">
    <property type="entry name" value="Ankyrin repeat"/>
    <property type="match status" value="1"/>
</dbReference>
<keyword evidence="2" id="KW-0040">ANK repeat</keyword>
<dbReference type="InterPro" id="IPR054471">
    <property type="entry name" value="GPIID_WHD"/>
</dbReference>
<dbReference type="Gene3D" id="3.40.50.300">
    <property type="entry name" value="P-loop containing nucleotide triphosphate hydrolases"/>
    <property type="match status" value="1"/>
</dbReference>